<evidence type="ECO:0000313" key="4">
    <source>
        <dbReference type="Proteomes" id="UP000031036"/>
    </source>
</evidence>
<comment type="caution">
    <text evidence="3">The sequence shown here is derived from an EMBL/GenBank/DDBJ whole genome shotgun (WGS) entry which is preliminary data.</text>
</comment>
<keyword evidence="4" id="KW-1185">Reference proteome</keyword>
<dbReference type="AlphaFoldDB" id="A0A0B2W3I7"/>
<dbReference type="GO" id="GO:0006753">
    <property type="term" value="P:nucleoside phosphate metabolic process"/>
    <property type="evidence" value="ECO:0007669"/>
    <property type="project" value="TreeGrafter"/>
</dbReference>
<dbReference type="Pfam" id="PF00293">
    <property type="entry name" value="NUDIX"/>
    <property type="match status" value="1"/>
</dbReference>
<feature type="domain" description="Nudix hydrolase" evidence="2">
    <location>
        <begin position="64"/>
        <end position="206"/>
    </location>
</feature>
<evidence type="ECO:0000259" key="2">
    <source>
        <dbReference type="PROSITE" id="PS51462"/>
    </source>
</evidence>
<name>A0A0B2W3I7_TOXCA</name>
<dbReference type="EMBL" id="JPKZ01000262">
    <property type="protein sequence ID" value="KHN88172.1"/>
    <property type="molecule type" value="Genomic_DNA"/>
</dbReference>
<dbReference type="PANTHER" id="PTHR11839">
    <property type="entry name" value="UDP/ADP-SUGAR PYROPHOSPHATASE"/>
    <property type="match status" value="1"/>
</dbReference>
<dbReference type="GO" id="GO:0047631">
    <property type="term" value="F:ADP-ribose diphosphatase activity"/>
    <property type="evidence" value="ECO:0007669"/>
    <property type="project" value="TreeGrafter"/>
</dbReference>
<dbReference type="Gene3D" id="3.90.79.10">
    <property type="entry name" value="Nucleoside Triphosphate Pyrophosphohydrolase"/>
    <property type="match status" value="1"/>
</dbReference>
<dbReference type="InterPro" id="IPR015797">
    <property type="entry name" value="NUDIX_hydrolase-like_dom_sf"/>
</dbReference>
<keyword evidence="1 3" id="KW-0378">Hydrolase</keyword>
<dbReference type="OrthoDB" id="10249920at2759"/>
<reference evidence="3 4" key="1">
    <citation type="submission" date="2014-11" db="EMBL/GenBank/DDBJ databases">
        <title>Genetic blueprint of the zoonotic pathogen Toxocara canis.</title>
        <authorList>
            <person name="Zhu X.-Q."/>
            <person name="Korhonen P.K."/>
            <person name="Cai H."/>
            <person name="Young N.D."/>
            <person name="Nejsum P."/>
            <person name="von Samson-Himmelstjerna G."/>
            <person name="Boag P.R."/>
            <person name="Tan P."/>
            <person name="Li Q."/>
            <person name="Min J."/>
            <person name="Yang Y."/>
            <person name="Wang X."/>
            <person name="Fang X."/>
            <person name="Hall R.S."/>
            <person name="Hofmann A."/>
            <person name="Sternberg P.W."/>
            <person name="Jex A.R."/>
            <person name="Gasser R.B."/>
        </authorList>
    </citation>
    <scope>NUCLEOTIDE SEQUENCE [LARGE SCALE GENOMIC DNA]</scope>
    <source>
        <strain evidence="3">PN_DK_2014</strain>
    </source>
</reference>
<sequence>MKESGAVHLCKSTESNECSLQIIDEPRIVFRGQCATTREVRYRKRNGSKEKVCQSIHRKASTAGRPHGVEIIATLHKSGKSYFVFVKQYRIPIGGYCFEFPAVFWGLLEESETVSDAARRELKEETGYTASKVTCLSETRHPLAAQITDNSVCYALAEIDGDSIENQSPTLSLDEAEIIEVIKVECCKALSYVHSFATEIHVDGVVYAFLLGYTASP</sequence>
<dbReference type="InterPro" id="IPR020084">
    <property type="entry name" value="NUDIX_hydrolase_CS"/>
</dbReference>
<accession>A0A0B2W3I7</accession>
<dbReference type="PROSITE" id="PS00893">
    <property type="entry name" value="NUDIX_BOX"/>
    <property type="match status" value="1"/>
</dbReference>
<dbReference type="STRING" id="6265.A0A0B2W3I7"/>
<dbReference type="PANTHER" id="PTHR11839:SF1">
    <property type="entry name" value="ADP-SUGAR PYROPHOSPHATASE"/>
    <property type="match status" value="1"/>
</dbReference>
<dbReference type="SUPFAM" id="SSF55811">
    <property type="entry name" value="Nudix"/>
    <property type="match status" value="1"/>
</dbReference>
<evidence type="ECO:0000313" key="3">
    <source>
        <dbReference type="EMBL" id="KHN88172.1"/>
    </source>
</evidence>
<dbReference type="PROSITE" id="PS51462">
    <property type="entry name" value="NUDIX"/>
    <property type="match status" value="1"/>
</dbReference>
<proteinExistence type="predicted"/>
<evidence type="ECO:0000256" key="1">
    <source>
        <dbReference type="ARBA" id="ARBA00022801"/>
    </source>
</evidence>
<dbReference type="Proteomes" id="UP000031036">
    <property type="component" value="Unassembled WGS sequence"/>
</dbReference>
<protein>
    <submittedName>
        <fullName evidence="3">Putative nudix hydrolase 2</fullName>
    </submittedName>
</protein>
<dbReference type="CDD" id="cd18888">
    <property type="entry name" value="NUDIX_ADPRase_Nudt5"/>
    <property type="match status" value="1"/>
</dbReference>
<gene>
    <name evidence="3" type="primary">ndx-2</name>
    <name evidence="3" type="ORF">Tcan_04085</name>
</gene>
<organism evidence="3 4">
    <name type="scientific">Toxocara canis</name>
    <name type="common">Canine roundworm</name>
    <dbReference type="NCBI Taxonomy" id="6265"/>
    <lineage>
        <taxon>Eukaryota</taxon>
        <taxon>Metazoa</taxon>
        <taxon>Ecdysozoa</taxon>
        <taxon>Nematoda</taxon>
        <taxon>Chromadorea</taxon>
        <taxon>Rhabditida</taxon>
        <taxon>Spirurina</taxon>
        <taxon>Ascaridomorpha</taxon>
        <taxon>Ascaridoidea</taxon>
        <taxon>Toxocaridae</taxon>
        <taxon>Toxocara</taxon>
    </lineage>
</organism>
<dbReference type="GO" id="GO:0019693">
    <property type="term" value="P:ribose phosphate metabolic process"/>
    <property type="evidence" value="ECO:0007669"/>
    <property type="project" value="TreeGrafter"/>
</dbReference>
<dbReference type="InterPro" id="IPR000086">
    <property type="entry name" value="NUDIX_hydrolase_dom"/>
</dbReference>
<dbReference type="GO" id="GO:0005634">
    <property type="term" value="C:nucleus"/>
    <property type="evidence" value="ECO:0007669"/>
    <property type="project" value="TreeGrafter"/>
</dbReference>